<protein>
    <submittedName>
        <fullName evidence="1">Uncharacterized protein</fullName>
    </submittedName>
</protein>
<organism evidence="1 2">
    <name type="scientific">Favolaschia claudopus</name>
    <dbReference type="NCBI Taxonomy" id="2862362"/>
    <lineage>
        <taxon>Eukaryota</taxon>
        <taxon>Fungi</taxon>
        <taxon>Dikarya</taxon>
        <taxon>Basidiomycota</taxon>
        <taxon>Agaricomycotina</taxon>
        <taxon>Agaricomycetes</taxon>
        <taxon>Agaricomycetidae</taxon>
        <taxon>Agaricales</taxon>
        <taxon>Marasmiineae</taxon>
        <taxon>Mycenaceae</taxon>
        <taxon>Favolaschia</taxon>
    </lineage>
</organism>
<proteinExistence type="predicted"/>
<sequence length="110" mass="12643">QAMKTRPKAELTKDIEPIYEEGELIDPDNGAVTKGYWCRLCKKDKVATKKCFLTGNISARRTHISRNPSHFEVYKRLCEKNKVPIHPRATPKGYGQFVWVRTSTEPEPNP</sequence>
<dbReference type="Proteomes" id="UP001362999">
    <property type="component" value="Unassembled WGS sequence"/>
</dbReference>
<accession>A0AAW0C6H1</accession>
<gene>
    <name evidence="1" type="ORF">R3P38DRAFT_2469418</name>
</gene>
<feature type="non-terminal residue" evidence="1">
    <location>
        <position position="1"/>
    </location>
</feature>
<keyword evidence="2" id="KW-1185">Reference proteome</keyword>
<evidence type="ECO:0000313" key="2">
    <source>
        <dbReference type="Proteomes" id="UP001362999"/>
    </source>
</evidence>
<feature type="non-terminal residue" evidence="1">
    <location>
        <position position="110"/>
    </location>
</feature>
<evidence type="ECO:0000313" key="1">
    <source>
        <dbReference type="EMBL" id="KAK7034413.1"/>
    </source>
</evidence>
<comment type="caution">
    <text evidence="1">The sequence shown here is derived from an EMBL/GenBank/DDBJ whole genome shotgun (WGS) entry which is preliminary data.</text>
</comment>
<name>A0AAW0C6H1_9AGAR</name>
<reference evidence="1 2" key="1">
    <citation type="journal article" date="2024" name="J Genomics">
        <title>Draft genome sequencing and assembly of Favolaschia claudopus CIRM-BRFM 2984 isolated from oak limbs.</title>
        <authorList>
            <person name="Navarro D."/>
            <person name="Drula E."/>
            <person name="Chaduli D."/>
            <person name="Cazenave R."/>
            <person name="Ahrendt S."/>
            <person name="Wang J."/>
            <person name="Lipzen A."/>
            <person name="Daum C."/>
            <person name="Barry K."/>
            <person name="Grigoriev I.V."/>
            <person name="Favel A."/>
            <person name="Rosso M.N."/>
            <person name="Martin F."/>
        </authorList>
    </citation>
    <scope>NUCLEOTIDE SEQUENCE [LARGE SCALE GENOMIC DNA]</scope>
    <source>
        <strain evidence="1 2">CIRM-BRFM 2984</strain>
    </source>
</reference>
<dbReference type="EMBL" id="JAWWNJ010000021">
    <property type="protein sequence ID" value="KAK7034413.1"/>
    <property type="molecule type" value="Genomic_DNA"/>
</dbReference>
<dbReference type="AlphaFoldDB" id="A0AAW0C6H1"/>